<evidence type="ECO:0000256" key="3">
    <source>
        <dbReference type="ARBA" id="ARBA00022840"/>
    </source>
</evidence>
<dbReference type="Gene3D" id="3.40.50.300">
    <property type="entry name" value="P-loop containing nucleotide triphosphate hydrolases"/>
    <property type="match status" value="2"/>
</dbReference>
<dbReference type="GO" id="GO:0005524">
    <property type="term" value="F:ATP binding"/>
    <property type="evidence" value="ECO:0007669"/>
    <property type="project" value="UniProtKB-KW"/>
</dbReference>
<evidence type="ECO:0000256" key="7">
    <source>
        <dbReference type="ARBA" id="ARBA00034617"/>
    </source>
</evidence>
<dbReference type="GO" id="GO:0000724">
    <property type="term" value="P:double-strand break repair via homologous recombination"/>
    <property type="evidence" value="ECO:0007669"/>
    <property type="project" value="TreeGrafter"/>
</dbReference>
<gene>
    <name evidence="13" type="ORF">APZ42_017843</name>
</gene>
<dbReference type="GO" id="GO:0005737">
    <property type="term" value="C:cytoplasm"/>
    <property type="evidence" value="ECO:0007669"/>
    <property type="project" value="TreeGrafter"/>
</dbReference>
<dbReference type="EMBL" id="LRGB01000715">
    <property type="protein sequence ID" value="KZS16470.1"/>
    <property type="molecule type" value="Genomic_DNA"/>
</dbReference>
<keyword evidence="4" id="KW-0238">DNA-binding</keyword>
<feature type="domain" description="Helicase C-terminal" evidence="12">
    <location>
        <begin position="446"/>
        <end position="589"/>
    </location>
</feature>
<dbReference type="Gene3D" id="3.30.200.20">
    <property type="entry name" value="Phosphorylase Kinase, domain 1"/>
    <property type="match status" value="1"/>
</dbReference>
<dbReference type="GO" id="GO:0009378">
    <property type="term" value="F:four-way junction helicase activity"/>
    <property type="evidence" value="ECO:0007669"/>
    <property type="project" value="TreeGrafter"/>
</dbReference>
<dbReference type="Proteomes" id="UP000076858">
    <property type="component" value="Unassembled WGS sequence"/>
</dbReference>
<evidence type="ECO:0000256" key="1">
    <source>
        <dbReference type="ARBA" id="ARBA00005446"/>
    </source>
</evidence>
<dbReference type="GO" id="GO:0004672">
    <property type="term" value="F:protein kinase activity"/>
    <property type="evidence" value="ECO:0007669"/>
    <property type="project" value="InterPro"/>
</dbReference>
<evidence type="ECO:0000256" key="5">
    <source>
        <dbReference type="ARBA" id="ARBA00023235"/>
    </source>
</evidence>
<dbReference type="GO" id="GO:0005634">
    <property type="term" value="C:nucleus"/>
    <property type="evidence" value="ECO:0007669"/>
    <property type="project" value="TreeGrafter"/>
</dbReference>
<evidence type="ECO:0000256" key="9">
    <source>
        <dbReference type="ARBA" id="ARBA00044542"/>
    </source>
</evidence>
<dbReference type="STRING" id="35525.A0A164ZKK0"/>
<feature type="region of interest" description="Disordered" evidence="10">
    <location>
        <begin position="221"/>
        <end position="272"/>
    </location>
</feature>
<dbReference type="AlphaFoldDB" id="A0A164ZKK0"/>
<keyword evidence="14" id="KW-1185">Reference proteome</keyword>
<keyword evidence="5" id="KW-0413">Isomerase</keyword>
<dbReference type="PROSITE" id="PS50011">
    <property type="entry name" value="PROTEIN_KINASE_DOM"/>
    <property type="match status" value="1"/>
</dbReference>
<dbReference type="GO" id="GO:0043138">
    <property type="term" value="F:3'-5' DNA helicase activity"/>
    <property type="evidence" value="ECO:0007669"/>
    <property type="project" value="UniProtKB-EC"/>
</dbReference>
<dbReference type="InterPro" id="IPR011009">
    <property type="entry name" value="Kinase-like_dom_sf"/>
</dbReference>
<dbReference type="InterPro" id="IPR000719">
    <property type="entry name" value="Prot_kinase_dom"/>
</dbReference>
<protein>
    <recommendedName>
        <fullName evidence="8">DNA 3'-5' helicase</fullName>
        <ecNumber evidence="8">5.6.2.4</ecNumber>
    </recommendedName>
    <alternativeName>
        <fullName evidence="9">DNA 3'-5' helicase BLM</fullName>
    </alternativeName>
</protein>
<evidence type="ECO:0000256" key="6">
    <source>
        <dbReference type="ARBA" id="ARBA00023242"/>
    </source>
</evidence>
<sequence>MAGRKPLSRNFTSKSTAQSKVSPEYILQPSEYTVECETPIGVGGCSTVYVGFYRGSSLAVKSYTIGNAEMNPGKALLLQEAETLLKQQHLNIVKCLGICLQKGSLLLELAQIKITHNNRDLCVNSLRQLIDTVGHAMDQDLKHEALFQVLEGLSYLHNNTIVHGDLKSANVLASLSNGTRKSQKTSHNILLERRVDPIQQLIPMDDSDYDNDDKSRFTNLAISQSTRMPPKEKVPTPLQNRTPSSSRPHPSPYLNPSSNDTATEEEATVQGEPHGQLVMTWSGYAGTKLGITLLEFQISALYALKCRKDAILIQSAGSGKSVCFQIPCLMQPPGDYIILVVPKISLGEDHLHSFKIIDVRAVFLNANSFKREYAKAFGLQTLDKDRPSVIILENFAHATMKPITLNKMLSCVVRADAVVIKGNIDRENVNINLTPYNPCKESGWLDVAKQVRDLVNGEKAIVYCSYGNECDQLHVCLSGLNVKSVSAGHCTSADKVANMKDGKIDLLVATPAFGMGGNVPGVLHVIHIGLPANLSLFVRELGSSGRDDSKCSAHLFICEKFDSKRLSYWTKEVSDKERSVCCQDFRKVDAFWTVKEILRQCFSLSLLKIDFKDLPGKLQLKVKMWSMTVAGHSMIAEESDDPIYLPDPVKVTAKILKCEEQSKDPDINSKPRKRNGTDIVSQTVGLMKKPETWIPITDKSQYIMLGFKHETENLFYVEDYTNLKCCPKNEAPDYLWTDINLSKRPAFLKVTFSLEEHLSKHSEFVLFRAHCNGVKVCRGEKDRPCSFAVSSRVRQNRCLYHEKSELLPS</sequence>
<dbReference type="SMART" id="SM00220">
    <property type="entry name" value="S_TKc"/>
    <property type="match status" value="1"/>
</dbReference>
<dbReference type="SUPFAM" id="SSF52540">
    <property type="entry name" value="P-loop containing nucleoside triphosphate hydrolases"/>
    <property type="match status" value="1"/>
</dbReference>
<comment type="caution">
    <text evidence="13">The sequence shown here is derived from an EMBL/GenBank/DDBJ whole genome shotgun (WGS) entry which is preliminary data.</text>
</comment>
<reference evidence="13 14" key="1">
    <citation type="submission" date="2016-03" db="EMBL/GenBank/DDBJ databases">
        <title>EvidentialGene: Evidence-directed Construction of Genes on Genomes.</title>
        <authorList>
            <person name="Gilbert D.G."/>
            <person name="Choi J.-H."/>
            <person name="Mockaitis K."/>
            <person name="Colbourne J."/>
            <person name="Pfrender M."/>
        </authorList>
    </citation>
    <scope>NUCLEOTIDE SEQUENCE [LARGE SCALE GENOMIC DNA]</scope>
    <source>
        <strain evidence="13 14">Xinb3</strain>
        <tissue evidence="13">Complete organism</tissue>
    </source>
</reference>
<dbReference type="Gene3D" id="1.10.510.10">
    <property type="entry name" value="Transferase(Phosphotransferase) domain 1"/>
    <property type="match status" value="1"/>
</dbReference>
<comment type="catalytic activity">
    <reaction evidence="7">
        <text>Couples ATP hydrolysis with the unwinding of duplex DNA by translocating in the 3'-5' direction.</text>
        <dbReference type="EC" id="5.6.2.4"/>
    </reaction>
</comment>
<organism evidence="13 14">
    <name type="scientific">Daphnia magna</name>
    <dbReference type="NCBI Taxonomy" id="35525"/>
    <lineage>
        <taxon>Eukaryota</taxon>
        <taxon>Metazoa</taxon>
        <taxon>Ecdysozoa</taxon>
        <taxon>Arthropoda</taxon>
        <taxon>Crustacea</taxon>
        <taxon>Branchiopoda</taxon>
        <taxon>Diplostraca</taxon>
        <taxon>Cladocera</taxon>
        <taxon>Anomopoda</taxon>
        <taxon>Daphniidae</taxon>
        <taxon>Daphnia</taxon>
    </lineage>
</organism>
<keyword evidence="3" id="KW-0067">ATP-binding</keyword>
<dbReference type="OrthoDB" id="5985011at2759"/>
<dbReference type="PANTHER" id="PTHR13710">
    <property type="entry name" value="DNA HELICASE RECQ FAMILY MEMBER"/>
    <property type="match status" value="1"/>
</dbReference>
<dbReference type="SUPFAM" id="SSF56112">
    <property type="entry name" value="Protein kinase-like (PK-like)"/>
    <property type="match status" value="1"/>
</dbReference>
<dbReference type="EC" id="5.6.2.4" evidence="8"/>
<evidence type="ECO:0000313" key="14">
    <source>
        <dbReference type="Proteomes" id="UP000076858"/>
    </source>
</evidence>
<dbReference type="PANTHER" id="PTHR13710:SF153">
    <property type="entry name" value="RECQ-LIKE DNA HELICASE BLM"/>
    <property type="match status" value="1"/>
</dbReference>
<dbReference type="Pfam" id="PF00271">
    <property type="entry name" value="Helicase_C"/>
    <property type="match status" value="1"/>
</dbReference>
<dbReference type="PROSITE" id="PS51194">
    <property type="entry name" value="HELICASE_CTER"/>
    <property type="match status" value="1"/>
</dbReference>
<evidence type="ECO:0000256" key="2">
    <source>
        <dbReference type="ARBA" id="ARBA00022741"/>
    </source>
</evidence>
<dbReference type="InterPro" id="IPR001650">
    <property type="entry name" value="Helicase_C-like"/>
</dbReference>
<evidence type="ECO:0000259" key="11">
    <source>
        <dbReference type="PROSITE" id="PS50011"/>
    </source>
</evidence>
<keyword evidence="6" id="KW-0539">Nucleus</keyword>
<dbReference type="InterPro" id="IPR011545">
    <property type="entry name" value="DEAD/DEAH_box_helicase_dom"/>
</dbReference>
<dbReference type="InterPro" id="IPR027417">
    <property type="entry name" value="P-loop_NTPase"/>
</dbReference>
<evidence type="ECO:0000256" key="4">
    <source>
        <dbReference type="ARBA" id="ARBA00023125"/>
    </source>
</evidence>
<dbReference type="GO" id="GO:0003677">
    <property type="term" value="F:DNA binding"/>
    <property type="evidence" value="ECO:0007669"/>
    <property type="project" value="UniProtKB-KW"/>
</dbReference>
<dbReference type="Pfam" id="PF00270">
    <property type="entry name" value="DEAD"/>
    <property type="match status" value="1"/>
</dbReference>
<proteinExistence type="inferred from homology"/>
<evidence type="ECO:0000256" key="10">
    <source>
        <dbReference type="SAM" id="MobiDB-lite"/>
    </source>
</evidence>
<evidence type="ECO:0000259" key="12">
    <source>
        <dbReference type="PROSITE" id="PS51194"/>
    </source>
</evidence>
<comment type="similarity">
    <text evidence="1">Belongs to the helicase family. RecQ subfamily.</text>
</comment>
<evidence type="ECO:0000256" key="8">
    <source>
        <dbReference type="ARBA" id="ARBA00034808"/>
    </source>
</evidence>
<feature type="domain" description="Protein kinase" evidence="11">
    <location>
        <begin position="34"/>
        <end position="389"/>
    </location>
</feature>
<evidence type="ECO:0000313" key="13">
    <source>
        <dbReference type="EMBL" id="KZS16470.1"/>
    </source>
</evidence>
<accession>A0A164ZKK0</accession>
<name>A0A164ZKK0_9CRUS</name>
<dbReference type="GO" id="GO:0005694">
    <property type="term" value="C:chromosome"/>
    <property type="evidence" value="ECO:0007669"/>
    <property type="project" value="TreeGrafter"/>
</dbReference>
<keyword evidence="2" id="KW-0547">Nucleotide-binding</keyword>
<dbReference type="Pfam" id="PF00069">
    <property type="entry name" value="Pkinase"/>
    <property type="match status" value="1"/>
</dbReference>